<dbReference type="EC" id="3.2.1.45" evidence="5 12"/>
<feature type="domain" description="Glycosyl hydrolase family 30 beta sandwich" evidence="15">
    <location>
        <begin position="443"/>
        <end position="502"/>
    </location>
</feature>
<dbReference type="Gene3D" id="3.20.20.80">
    <property type="entry name" value="Glycosidases"/>
    <property type="match status" value="1"/>
</dbReference>
<dbReference type="SUPFAM" id="SSF51445">
    <property type="entry name" value="(Trans)glycosidases"/>
    <property type="match status" value="1"/>
</dbReference>
<evidence type="ECO:0000259" key="14">
    <source>
        <dbReference type="Pfam" id="PF02055"/>
    </source>
</evidence>
<keyword evidence="12" id="KW-0326">Glycosidase</keyword>
<dbReference type="PANTHER" id="PTHR11069">
    <property type="entry name" value="GLUCOSYLCERAMIDASE"/>
    <property type="match status" value="1"/>
</dbReference>
<dbReference type="GO" id="GO:0006914">
    <property type="term" value="P:autophagy"/>
    <property type="evidence" value="ECO:0007669"/>
    <property type="project" value="UniProtKB-ARBA"/>
</dbReference>
<keyword evidence="6 13" id="KW-0732">Signal</keyword>
<dbReference type="GO" id="GO:0005774">
    <property type="term" value="C:vacuolar membrane"/>
    <property type="evidence" value="ECO:0007669"/>
    <property type="project" value="UniProtKB-ARBA"/>
</dbReference>
<protein>
    <recommendedName>
        <fullName evidence="5 12">Glucosylceramidase</fullName>
        <ecNumber evidence="5 12">3.2.1.45</ecNumber>
    </recommendedName>
</protein>
<evidence type="ECO:0000313" key="17">
    <source>
        <dbReference type="Proteomes" id="UP001566132"/>
    </source>
</evidence>
<dbReference type="FunFam" id="3.20.20.80:FF:000030">
    <property type="entry name" value="Lysosomal acid glucosylceramidase"/>
    <property type="match status" value="1"/>
</dbReference>
<proteinExistence type="inferred from homology"/>
<comment type="similarity">
    <text evidence="4 12">Belongs to the glycosyl hydrolase 30 family.</text>
</comment>
<keyword evidence="9 12" id="KW-0443">Lipid metabolism</keyword>
<feature type="domain" description="Glycosyl hydrolase family 30 TIM-barrel" evidence="14">
    <location>
        <begin position="96"/>
        <end position="439"/>
    </location>
</feature>
<evidence type="ECO:0000256" key="3">
    <source>
        <dbReference type="ARBA" id="ARBA00004991"/>
    </source>
</evidence>
<evidence type="ECO:0000313" key="16">
    <source>
        <dbReference type="EMBL" id="KAL1502271.1"/>
    </source>
</evidence>
<accession>A0ABD1EUV6</accession>
<dbReference type="GO" id="GO:0006680">
    <property type="term" value="P:glucosylceramide catabolic process"/>
    <property type="evidence" value="ECO:0007669"/>
    <property type="project" value="UniProtKB-ARBA"/>
</dbReference>
<dbReference type="GO" id="GO:0004348">
    <property type="term" value="F:glucosylceramidase activity"/>
    <property type="evidence" value="ECO:0007669"/>
    <property type="project" value="UniProtKB-EC"/>
</dbReference>
<dbReference type="Pfam" id="PF17189">
    <property type="entry name" value="Glyco_hydro_30C"/>
    <property type="match status" value="1"/>
</dbReference>
<dbReference type="GO" id="GO:0005102">
    <property type="term" value="F:signaling receptor binding"/>
    <property type="evidence" value="ECO:0007669"/>
    <property type="project" value="UniProtKB-ARBA"/>
</dbReference>
<dbReference type="GO" id="GO:0042391">
    <property type="term" value="P:regulation of membrane potential"/>
    <property type="evidence" value="ECO:0007669"/>
    <property type="project" value="UniProtKB-ARBA"/>
</dbReference>
<evidence type="ECO:0000256" key="5">
    <source>
        <dbReference type="ARBA" id="ARBA00012658"/>
    </source>
</evidence>
<feature type="signal peptide" evidence="13">
    <location>
        <begin position="1"/>
        <end position="19"/>
    </location>
</feature>
<keyword evidence="8 12" id="KW-0746">Sphingolipid metabolism</keyword>
<comment type="catalytic activity">
    <reaction evidence="1">
        <text>a beta-D-glucosyl-(1&lt;-&gt;1')-N-acylsphing-4-enine + H2O = an N-acylsphing-4-enine + D-glucose</text>
        <dbReference type="Rhea" id="RHEA:13269"/>
        <dbReference type="ChEBI" id="CHEBI:4167"/>
        <dbReference type="ChEBI" id="CHEBI:15377"/>
        <dbReference type="ChEBI" id="CHEBI:22801"/>
        <dbReference type="ChEBI" id="CHEBI:52639"/>
        <dbReference type="EC" id="3.2.1.45"/>
    </reaction>
    <physiologicalReaction direction="left-to-right" evidence="1">
        <dbReference type="Rhea" id="RHEA:13270"/>
    </physiologicalReaction>
</comment>
<dbReference type="InterPro" id="IPR017853">
    <property type="entry name" value="GH"/>
</dbReference>
<dbReference type="GO" id="GO:0007040">
    <property type="term" value="P:lysosome organization"/>
    <property type="evidence" value="ECO:0007669"/>
    <property type="project" value="UniProtKB-ARBA"/>
</dbReference>
<evidence type="ECO:0000256" key="12">
    <source>
        <dbReference type="RuleBase" id="RU361188"/>
    </source>
</evidence>
<keyword evidence="17" id="KW-1185">Reference proteome</keyword>
<comment type="catalytic activity">
    <reaction evidence="10">
        <text>a beta-D-glucosylceramide + H2O = an N-acyl-sphingoid base + D-glucose</text>
        <dbReference type="Rhea" id="RHEA:81447"/>
        <dbReference type="ChEBI" id="CHEBI:4167"/>
        <dbReference type="ChEBI" id="CHEBI:15377"/>
        <dbReference type="ChEBI" id="CHEBI:83264"/>
        <dbReference type="ChEBI" id="CHEBI:83273"/>
    </reaction>
    <physiologicalReaction direction="left-to-right" evidence="10">
        <dbReference type="Rhea" id="RHEA:81448"/>
    </physiologicalReaction>
</comment>
<evidence type="ECO:0000256" key="8">
    <source>
        <dbReference type="ARBA" id="ARBA00022919"/>
    </source>
</evidence>
<evidence type="ECO:0000259" key="15">
    <source>
        <dbReference type="Pfam" id="PF17189"/>
    </source>
</evidence>
<dbReference type="Proteomes" id="UP001566132">
    <property type="component" value="Unassembled WGS sequence"/>
</dbReference>
<dbReference type="GO" id="GO:0030163">
    <property type="term" value="P:protein catabolic process"/>
    <property type="evidence" value="ECO:0007669"/>
    <property type="project" value="UniProtKB-ARBA"/>
</dbReference>
<evidence type="ECO:0000256" key="7">
    <source>
        <dbReference type="ARBA" id="ARBA00022801"/>
    </source>
</evidence>
<evidence type="ECO:0000256" key="2">
    <source>
        <dbReference type="ARBA" id="ARBA00004760"/>
    </source>
</evidence>
<gene>
    <name evidence="16" type="ORF">ABEB36_007437</name>
</gene>
<dbReference type="InterPro" id="IPR001139">
    <property type="entry name" value="Glyco_hydro_30"/>
</dbReference>
<keyword evidence="7 12" id="KW-0378">Hydrolase</keyword>
<comment type="catalytic activity">
    <reaction evidence="11">
        <text>an N-acyl-1-beta-D-glucosyl-15-methylhexadecasphing-4-enine + H2O = an N-acyl-15-methylhexadecasphing-4-enine + D-glucose</text>
        <dbReference type="Rhea" id="RHEA:34755"/>
        <dbReference type="ChEBI" id="CHEBI:4167"/>
        <dbReference type="ChEBI" id="CHEBI:15377"/>
        <dbReference type="ChEBI" id="CHEBI:70815"/>
        <dbReference type="ChEBI" id="CHEBI:70846"/>
    </reaction>
    <physiologicalReaction direction="left-to-right" evidence="11">
        <dbReference type="Rhea" id="RHEA:34756"/>
    </physiologicalReaction>
</comment>
<dbReference type="GO" id="GO:0010605">
    <property type="term" value="P:negative regulation of macromolecule metabolic process"/>
    <property type="evidence" value="ECO:0007669"/>
    <property type="project" value="UniProtKB-ARBA"/>
</dbReference>
<dbReference type="InterPro" id="IPR033452">
    <property type="entry name" value="GH30_C"/>
</dbReference>
<dbReference type="AlphaFoldDB" id="A0ABD1EUV6"/>
<evidence type="ECO:0000256" key="10">
    <source>
        <dbReference type="ARBA" id="ARBA00050474"/>
    </source>
</evidence>
<dbReference type="GO" id="GO:0032006">
    <property type="term" value="P:regulation of TOR signaling"/>
    <property type="evidence" value="ECO:0007669"/>
    <property type="project" value="UniProtKB-ARBA"/>
</dbReference>
<dbReference type="GO" id="GO:0008202">
    <property type="term" value="P:steroid metabolic process"/>
    <property type="evidence" value="ECO:0007669"/>
    <property type="project" value="UniProtKB-ARBA"/>
</dbReference>
<name>A0ABD1EUV6_HYPHA</name>
<organism evidence="16 17">
    <name type="scientific">Hypothenemus hampei</name>
    <name type="common">Coffee berry borer</name>
    <dbReference type="NCBI Taxonomy" id="57062"/>
    <lineage>
        <taxon>Eukaryota</taxon>
        <taxon>Metazoa</taxon>
        <taxon>Ecdysozoa</taxon>
        <taxon>Arthropoda</taxon>
        <taxon>Hexapoda</taxon>
        <taxon>Insecta</taxon>
        <taxon>Pterygota</taxon>
        <taxon>Neoptera</taxon>
        <taxon>Endopterygota</taxon>
        <taxon>Coleoptera</taxon>
        <taxon>Polyphaga</taxon>
        <taxon>Cucujiformia</taxon>
        <taxon>Curculionidae</taxon>
        <taxon>Scolytinae</taxon>
        <taxon>Hypothenemus</taxon>
    </lineage>
</organism>
<evidence type="ECO:0000256" key="11">
    <source>
        <dbReference type="ARBA" id="ARBA00051345"/>
    </source>
</evidence>
<comment type="pathway">
    <text evidence="3">Sphingolipid metabolism.</text>
</comment>
<dbReference type="PRINTS" id="PR00843">
    <property type="entry name" value="GLHYDRLASE30"/>
</dbReference>
<dbReference type="GO" id="GO:0016241">
    <property type="term" value="P:regulation of macroautophagy"/>
    <property type="evidence" value="ECO:0007669"/>
    <property type="project" value="UniProtKB-ARBA"/>
</dbReference>
<dbReference type="GO" id="GO:0005764">
    <property type="term" value="C:lysosome"/>
    <property type="evidence" value="ECO:0007669"/>
    <property type="project" value="UniProtKB-ARBA"/>
</dbReference>
<dbReference type="EMBL" id="JBDJPC010000005">
    <property type="protein sequence ID" value="KAL1502271.1"/>
    <property type="molecule type" value="Genomic_DNA"/>
</dbReference>
<evidence type="ECO:0000256" key="1">
    <source>
        <dbReference type="ARBA" id="ARBA00001013"/>
    </source>
</evidence>
<dbReference type="Pfam" id="PF02055">
    <property type="entry name" value="Glyco_hydro_30"/>
    <property type="match status" value="1"/>
</dbReference>
<evidence type="ECO:0000256" key="13">
    <source>
        <dbReference type="SAM" id="SignalP"/>
    </source>
</evidence>
<evidence type="ECO:0000256" key="9">
    <source>
        <dbReference type="ARBA" id="ARBA00023098"/>
    </source>
</evidence>
<dbReference type="PANTHER" id="PTHR11069:SF23">
    <property type="entry name" value="LYSOSOMAL ACID GLUCOSYLCERAMIDASE"/>
    <property type="match status" value="1"/>
</dbReference>
<feature type="chain" id="PRO_5044857953" description="Glucosylceramidase" evidence="13">
    <location>
        <begin position="20"/>
        <end position="506"/>
    </location>
</feature>
<sequence>MNPSNLVVILSFLSTSVLAADNCDFRLTSSGGYCICNSTYCDTVPPLVDLKSGEYQFYSTSKTNLGFGSVTGKFSVNSFSEVTVTININNTHQRIFGFGGAFTDATGINIKRLPEKAQELLLEAYFGENGIQYSIGRVPIGGTDFSTKGYTYCDTEDETLAAFALQPEDNDYKIPFLKKAIQLRGQENIKFFASAWSAPIWMKTNDEYNGFGKIKDEYYATWAYYYLKFFDAYKEQGIDFWAVTTQNEPINGLIGTSVQNNGFSYDEMKIWIKDYLGPTIRNSTYSDIKIIAHDDQRFLIPLLNNYILSDEETVNYIDGIGVHWYTDFIIPPEFLIYASSQYKDLFVLSTEACIDSVTNQGVVVDFGSWHRGERYLDDIMDDLSYDVIGWVDWNMVLNETGGPTWISNEVDSPIIVNGTDESFYKQPMFYAIGHFSKFVVPNSIRVDADIDDTDVRVLAFVRPDEKIAVVLWNKSSDKKEVTVNILDKSGTVTLDPLSINTLLYAK</sequence>
<dbReference type="GO" id="GO:0006066">
    <property type="term" value="P:alcohol metabolic process"/>
    <property type="evidence" value="ECO:0007669"/>
    <property type="project" value="UniProtKB-ARBA"/>
</dbReference>
<evidence type="ECO:0000256" key="4">
    <source>
        <dbReference type="ARBA" id="ARBA00005382"/>
    </source>
</evidence>
<dbReference type="GO" id="GO:0016758">
    <property type="term" value="F:hexosyltransferase activity"/>
    <property type="evidence" value="ECO:0007669"/>
    <property type="project" value="UniProtKB-ARBA"/>
</dbReference>
<reference evidence="16 17" key="1">
    <citation type="submission" date="2024-05" db="EMBL/GenBank/DDBJ databases">
        <title>Genetic variation in Jamaican populations of the coffee berry borer (Hypothenemus hampei).</title>
        <authorList>
            <person name="Errbii M."/>
            <person name="Myrie A."/>
        </authorList>
    </citation>
    <scope>NUCLEOTIDE SEQUENCE [LARGE SCALE GENOMIC DNA]</scope>
    <source>
        <strain evidence="16">JA-Hopewell-2020-01-JO</strain>
        <tissue evidence="16">Whole body</tissue>
    </source>
</reference>
<evidence type="ECO:0000256" key="6">
    <source>
        <dbReference type="ARBA" id="ARBA00022729"/>
    </source>
</evidence>
<comment type="pathway">
    <text evidence="2">Lipid metabolism; sphingolipid metabolism.</text>
</comment>
<comment type="caution">
    <text evidence="16">The sequence shown here is derived from an EMBL/GenBank/DDBJ whole genome shotgun (WGS) entry which is preliminary data.</text>
</comment>
<dbReference type="GO" id="GO:0051246">
    <property type="term" value="P:regulation of protein metabolic process"/>
    <property type="evidence" value="ECO:0007669"/>
    <property type="project" value="UniProtKB-ARBA"/>
</dbReference>
<dbReference type="InterPro" id="IPR033453">
    <property type="entry name" value="Glyco_hydro_30_TIM-barrel"/>
</dbReference>